<dbReference type="Proteomes" id="UP000509667">
    <property type="component" value="Chromosome"/>
</dbReference>
<gene>
    <name evidence="2" type="ORF">HZS55_09150</name>
</gene>
<evidence type="ECO:0000256" key="1">
    <source>
        <dbReference type="SAM" id="MobiDB-lite"/>
    </source>
</evidence>
<dbReference type="SUPFAM" id="SSF88713">
    <property type="entry name" value="Glycoside hydrolase/deacetylase"/>
    <property type="match status" value="1"/>
</dbReference>
<dbReference type="RefSeq" id="WP_179911378.1">
    <property type="nucleotide sequence ID" value="NZ_CP058910.1"/>
</dbReference>
<keyword evidence="3" id="KW-1185">Reference proteome</keyword>
<dbReference type="GeneID" id="56078027"/>
<proteinExistence type="predicted"/>
<evidence type="ECO:0008006" key="4">
    <source>
        <dbReference type="Google" id="ProtNLM"/>
    </source>
</evidence>
<accession>A0A7D5SXQ8</accession>
<reference evidence="2 3" key="1">
    <citation type="submission" date="2020-07" db="EMBL/GenBank/DDBJ databases">
        <title>Halosimplex pelagicum sp. nov. and Halosimplex rubrum sp. nov., isolated from salted brown alga Laminaria, and emended description of the genus Halosimplex.</title>
        <authorList>
            <person name="Cui H."/>
        </authorList>
    </citation>
    <scope>NUCLEOTIDE SEQUENCE [LARGE SCALE GENOMIC DNA]</scope>
    <source>
        <strain evidence="2 3">R27</strain>
    </source>
</reference>
<dbReference type="Gene3D" id="3.20.20.370">
    <property type="entry name" value="Glycoside hydrolase/deacetylase"/>
    <property type="match status" value="1"/>
</dbReference>
<sequence>MPDTVVSDALRFPQDEGLSASIADGHESWPSAGYLAGLANAVGEQPFVDHGLTFTNHDGSNDEVDVASGRAYVHVDTVDVQSGLGGSAPPSYDRQLSGPVPLMLELPTGAANLSVSSGTANPVWLAYALDSIVDGVEAGDIYLRHGSGETAPPHPSVKLGETNPDSPGSDTRASDGPVLDARSATIDEATIQRLAAAIDANGQDITGAGTVGADLIDTEDLGSDNPPIRSGHANMADIGIDSRSEVQSKTGKYTKPTFMLHFDDGLSSHYEKRDFFADRNVKPGFAVRPGEMGDTNRLTWDQTRELQDEYDYEINSHGHGDWGRFDTSTDEEIEKEVVEAQRLFAENRVFARHYVYANGATGGVVGKGVVSDYYGAGWGTGGDIIDYDTRYGLPRESMDGTDRTTLENAIDNAISSETGLVLYGHEIIETEANEDGNSVSTEKLQHLIDYVRNNGGEWATNSKELLRHSNSTWRISNEDGGSFEHSNGRPRIVTSDGDQAIVTDNDGDALHRWFDDGGFDVEVRDSSYFRLNGNYLFYLFDGGEAIAMQHDNGTNRLRGAGDFEMHGGGPAPQPTNLSGVTGNRDGEIRVDDGTNTTIRGTACVWDDTNNVWRPVNDPDTGSFT</sequence>
<dbReference type="KEGG" id="hrr:HZS55_09150"/>
<protein>
    <recommendedName>
        <fullName evidence="4">Polysaccharide deacetylase family protein</fullName>
    </recommendedName>
</protein>
<feature type="region of interest" description="Disordered" evidence="1">
    <location>
        <begin position="565"/>
        <end position="593"/>
    </location>
</feature>
<organism evidence="2 3">
    <name type="scientific">Halosimplex rubrum</name>
    <dbReference type="NCBI Taxonomy" id="869889"/>
    <lineage>
        <taxon>Archaea</taxon>
        <taxon>Methanobacteriati</taxon>
        <taxon>Methanobacteriota</taxon>
        <taxon>Stenosarchaea group</taxon>
        <taxon>Halobacteria</taxon>
        <taxon>Halobacteriales</taxon>
        <taxon>Haloarculaceae</taxon>
        <taxon>Halosimplex</taxon>
    </lineage>
</organism>
<dbReference type="EMBL" id="CP058910">
    <property type="protein sequence ID" value="QLH77451.1"/>
    <property type="molecule type" value="Genomic_DNA"/>
</dbReference>
<evidence type="ECO:0000313" key="2">
    <source>
        <dbReference type="EMBL" id="QLH77451.1"/>
    </source>
</evidence>
<evidence type="ECO:0000313" key="3">
    <source>
        <dbReference type="Proteomes" id="UP000509667"/>
    </source>
</evidence>
<dbReference type="InterPro" id="IPR011330">
    <property type="entry name" value="Glyco_hydro/deAcase_b/a-brl"/>
</dbReference>
<feature type="region of interest" description="Disordered" evidence="1">
    <location>
        <begin position="144"/>
        <end position="177"/>
    </location>
</feature>
<dbReference type="AlphaFoldDB" id="A0A7D5SXQ8"/>
<dbReference type="GO" id="GO:0005975">
    <property type="term" value="P:carbohydrate metabolic process"/>
    <property type="evidence" value="ECO:0007669"/>
    <property type="project" value="InterPro"/>
</dbReference>
<name>A0A7D5SXQ8_9EURY</name>